<keyword evidence="1" id="KW-0812">Transmembrane</keyword>
<accession>A0A1H8HCK3</accession>
<gene>
    <name evidence="2" type="ORF">SAMN02745977_01512</name>
</gene>
<dbReference type="RefSeq" id="WP_091816083.1">
    <property type="nucleotide sequence ID" value="NZ_FOCW01000002.1"/>
</dbReference>
<sequence length="335" mass="36052">MFFQPAILALLLASGLGLAALLVASPWVLQLVRHWDLRSGSRLQLVLERRTYLLSTLVGFVLVVQMASLLLFVFNADRMAVQFVGAMCAVGTLQANSYGFPALYAQLAVFFLASGWLVLHAADARAPDYPLTRLKFVLMVAVLLPAVALSFGLQWLYFGNLSADVITSCCGSLFSVEATDLGGDLAGLPPGPTLWVYALTLLLAMAAAAWQIWRGRAAGLLGVLSAAAFVVAITGIISFLSLYIYEHPHHHCPFCILKPEYGYRGYLIYIPLFAATAAGIGVGILGRVKHLPSLQGVAPVLARRLAWVALLGFGFYLLLSLGMVWQSGLILLEAA</sequence>
<dbReference type="Proteomes" id="UP000199531">
    <property type="component" value="Unassembled WGS sequence"/>
</dbReference>
<feature type="transmembrane region" description="Helical" evidence="1">
    <location>
        <begin position="194"/>
        <end position="213"/>
    </location>
</feature>
<feature type="transmembrane region" description="Helical" evidence="1">
    <location>
        <begin position="103"/>
        <end position="122"/>
    </location>
</feature>
<proteinExistence type="predicted"/>
<organism evidence="2 3">
    <name type="scientific">Brachymonas denitrificans DSM 15123</name>
    <dbReference type="NCBI Taxonomy" id="1121117"/>
    <lineage>
        <taxon>Bacteria</taxon>
        <taxon>Pseudomonadati</taxon>
        <taxon>Pseudomonadota</taxon>
        <taxon>Betaproteobacteria</taxon>
        <taxon>Burkholderiales</taxon>
        <taxon>Comamonadaceae</taxon>
        <taxon>Brachymonas</taxon>
    </lineage>
</organism>
<evidence type="ECO:0000313" key="3">
    <source>
        <dbReference type="Proteomes" id="UP000199531"/>
    </source>
</evidence>
<feature type="transmembrane region" description="Helical" evidence="1">
    <location>
        <begin position="6"/>
        <end position="32"/>
    </location>
</feature>
<evidence type="ECO:0000256" key="1">
    <source>
        <dbReference type="SAM" id="Phobius"/>
    </source>
</evidence>
<feature type="transmembrane region" description="Helical" evidence="1">
    <location>
        <begin position="220"/>
        <end position="245"/>
    </location>
</feature>
<dbReference type="EMBL" id="FOCW01000002">
    <property type="protein sequence ID" value="SEN53973.1"/>
    <property type="molecule type" value="Genomic_DNA"/>
</dbReference>
<dbReference type="AlphaFoldDB" id="A0A1H8HCK3"/>
<feature type="transmembrane region" description="Helical" evidence="1">
    <location>
        <begin position="265"/>
        <end position="285"/>
    </location>
</feature>
<keyword evidence="1" id="KW-0472">Membrane</keyword>
<protein>
    <submittedName>
        <fullName evidence="2">Uncharacterized protein</fullName>
    </submittedName>
</protein>
<keyword evidence="1" id="KW-1133">Transmembrane helix</keyword>
<name>A0A1H8HCK3_9BURK</name>
<feature type="transmembrane region" description="Helical" evidence="1">
    <location>
        <begin position="52"/>
        <end position="74"/>
    </location>
</feature>
<keyword evidence="3" id="KW-1185">Reference proteome</keyword>
<dbReference type="OrthoDB" id="9788139at2"/>
<feature type="transmembrane region" description="Helical" evidence="1">
    <location>
        <begin position="305"/>
        <end position="325"/>
    </location>
</feature>
<feature type="transmembrane region" description="Helical" evidence="1">
    <location>
        <begin position="134"/>
        <end position="157"/>
    </location>
</feature>
<evidence type="ECO:0000313" key="2">
    <source>
        <dbReference type="EMBL" id="SEN53973.1"/>
    </source>
</evidence>
<dbReference type="STRING" id="1121117.SAMN02745977_01512"/>
<reference evidence="2 3" key="1">
    <citation type="submission" date="2016-10" db="EMBL/GenBank/DDBJ databases">
        <authorList>
            <person name="de Groot N.N."/>
        </authorList>
    </citation>
    <scope>NUCLEOTIDE SEQUENCE [LARGE SCALE GENOMIC DNA]</scope>
    <source>
        <strain evidence="2 3">DSM 15123</strain>
    </source>
</reference>